<dbReference type="InterPro" id="IPR032466">
    <property type="entry name" value="Metal_Hydrolase"/>
</dbReference>
<comment type="caution">
    <text evidence="3">The sequence shown here is derived from an EMBL/GenBank/DDBJ whole genome shotgun (WGS) entry which is preliminary data.</text>
</comment>
<dbReference type="Pfam" id="PF04909">
    <property type="entry name" value="Amidohydro_2"/>
    <property type="match status" value="1"/>
</dbReference>
<gene>
    <name evidence="3" type="ORF">QO011_004873</name>
</gene>
<dbReference type="InterPro" id="IPR052350">
    <property type="entry name" value="Metallo-dep_Lactonases"/>
</dbReference>
<evidence type="ECO:0000256" key="1">
    <source>
        <dbReference type="ARBA" id="ARBA00038310"/>
    </source>
</evidence>
<dbReference type="InterPro" id="IPR006680">
    <property type="entry name" value="Amidohydro-rel"/>
</dbReference>
<comment type="similarity">
    <text evidence="1">Belongs to the metallo-dependent hydrolases superfamily.</text>
</comment>
<accession>A0ABU0JC37</accession>
<dbReference type="RefSeq" id="WP_307277674.1">
    <property type="nucleotide sequence ID" value="NZ_JAUSVX010000010.1"/>
</dbReference>
<organism evidence="3 4">
    <name type="scientific">Labrys wisconsinensis</name>
    <dbReference type="NCBI Taxonomy" id="425677"/>
    <lineage>
        <taxon>Bacteria</taxon>
        <taxon>Pseudomonadati</taxon>
        <taxon>Pseudomonadota</taxon>
        <taxon>Alphaproteobacteria</taxon>
        <taxon>Hyphomicrobiales</taxon>
        <taxon>Xanthobacteraceae</taxon>
        <taxon>Labrys</taxon>
    </lineage>
</organism>
<keyword evidence="3" id="KW-0378">Hydrolase</keyword>
<name>A0ABU0JC37_9HYPH</name>
<dbReference type="Proteomes" id="UP001242480">
    <property type="component" value="Unassembled WGS sequence"/>
</dbReference>
<evidence type="ECO:0000259" key="2">
    <source>
        <dbReference type="Pfam" id="PF04909"/>
    </source>
</evidence>
<dbReference type="SUPFAM" id="SSF51556">
    <property type="entry name" value="Metallo-dependent hydrolases"/>
    <property type="match status" value="1"/>
</dbReference>
<dbReference type="Gene3D" id="3.20.20.140">
    <property type="entry name" value="Metal-dependent hydrolases"/>
    <property type="match status" value="1"/>
</dbReference>
<dbReference type="EMBL" id="JAUSVX010000010">
    <property type="protein sequence ID" value="MDQ0471846.1"/>
    <property type="molecule type" value="Genomic_DNA"/>
</dbReference>
<proteinExistence type="inferred from homology"/>
<keyword evidence="4" id="KW-1185">Reference proteome</keyword>
<sequence>MRIVDTHLHLVYPERFAYPWLDGVPALNKPHRLEDYRREAAGLGIEAALHMEVDVAEAEMEAETRFVLGLGPPIVGAIASCRPEHAGFPAFLERVVAIPGVKGFRRILHTSPDDLSGSATFVHNLRRLAPLGLPFDLCVLARQLAVGRALVEACPDVSFVLDHCGVPDIAGGLDPWRAEIAAMARLPNVSVKLSGIVAYAGPDWTVETLRPYAEHAIGSFGADRVVWGSDAPVCTLGASLTRWVEATHALLAGFPETEKAAILSGNATRIYKL</sequence>
<dbReference type="PANTHER" id="PTHR43569">
    <property type="entry name" value="AMIDOHYDROLASE"/>
    <property type="match status" value="1"/>
</dbReference>
<evidence type="ECO:0000313" key="3">
    <source>
        <dbReference type="EMBL" id="MDQ0471846.1"/>
    </source>
</evidence>
<feature type="domain" description="Amidohydrolase-related" evidence="2">
    <location>
        <begin position="4"/>
        <end position="273"/>
    </location>
</feature>
<dbReference type="PANTHER" id="PTHR43569:SF2">
    <property type="entry name" value="AMIDOHYDROLASE-RELATED DOMAIN-CONTAINING PROTEIN"/>
    <property type="match status" value="1"/>
</dbReference>
<protein>
    <submittedName>
        <fullName evidence="3">TIM-barrel fold metal-dependent hydrolase</fullName>
    </submittedName>
</protein>
<evidence type="ECO:0000313" key="4">
    <source>
        <dbReference type="Proteomes" id="UP001242480"/>
    </source>
</evidence>
<reference evidence="3 4" key="1">
    <citation type="submission" date="2023-07" db="EMBL/GenBank/DDBJ databases">
        <title>Genomic Encyclopedia of Type Strains, Phase IV (KMG-IV): sequencing the most valuable type-strain genomes for metagenomic binning, comparative biology and taxonomic classification.</title>
        <authorList>
            <person name="Goeker M."/>
        </authorList>
    </citation>
    <scope>NUCLEOTIDE SEQUENCE [LARGE SCALE GENOMIC DNA]</scope>
    <source>
        <strain evidence="3 4">DSM 19619</strain>
    </source>
</reference>
<dbReference type="GO" id="GO:0016787">
    <property type="term" value="F:hydrolase activity"/>
    <property type="evidence" value="ECO:0007669"/>
    <property type="project" value="UniProtKB-KW"/>
</dbReference>